<keyword evidence="2" id="KW-1185">Reference proteome</keyword>
<evidence type="ECO:0000313" key="1">
    <source>
        <dbReference type="EMBL" id="KAH7999286.1"/>
    </source>
</evidence>
<gene>
    <name evidence="1" type="ORF">K3G42_008142</name>
</gene>
<name>A0ACB8F205_9SAUR</name>
<evidence type="ECO:0000313" key="2">
    <source>
        <dbReference type="Proteomes" id="UP000827872"/>
    </source>
</evidence>
<proteinExistence type="predicted"/>
<protein>
    <submittedName>
        <fullName evidence="1">Uncharacterized protein</fullName>
    </submittedName>
</protein>
<accession>A0ACB8F205</accession>
<reference evidence="1" key="1">
    <citation type="submission" date="2021-08" db="EMBL/GenBank/DDBJ databases">
        <title>The first chromosome-level gecko genome reveals the dynamic sex chromosomes of Neotropical dwarf geckos (Sphaerodactylidae: Sphaerodactylus).</title>
        <authorList>
            <person name="Pinto B.J."/>
            <person name="Keating S.E."/>
            <person name="Gamble T."/>
        </authorList>
    </citation>
    <scope>NUCLEOTIDE SEQUENCE</scope>
    <source>
        <strain evidence="1">TG3544</strain>
    </source>
</reference>
<organism evidence="1 2">
    <name type="scientific">Sphaerodactylus townsendi</name>
    <dbReference type="NCBI Taxonomy" id="933632"/>
    <lineage>
        <taxon>Eukaryota</taxon>
        <taxon>Metazoa</taxon>
        <taxon>Chordata</taxon>
        <taxon>Craniata</taxon>
        <taxon>Vertebrata</taxon>
        <taxon>Euteleostomi</taxon>
        <taxon>Lepidosauria</taxon>
        <taxon>Squamata</taxon>
        <taxon>Bifurcata</taxon>
        <taxon>Gekkota</taxon>
        <taxon>Sphaerodactylidae</taxon>
        <taxon>Sphaerodactylus</taxon>
    </lineage>
</organism>
<comment type="caution">
    <text evidence="1">The sequence shown here is derived from an EMBL/GenBank/DDBJ whole genome shotgun (WGS) entry which is preliminary data.</text>
</comment>
<sequence>MFENSNAASSSKLLPIKSRASPGTSARGQPTAFGGSQHLKNLGKAVGAKVNDFLRRKEPANHISLGVTEVNESTGAVLSHGEDALPGGQDQAAGQSPTDAIPRLNPPPLMTKKRIPRALKTTQDMLMVSPPLMGSAEACFPEEIQEPACPPARTKEGEEEWREITSPAIEEDGASPSRTFSVPDLIHKENPEPRLNSAFQIPSSPCPENLAHSLSLSPGKCLPECHLQNSTDPATPRTPTWESEGRSPDLLSFE</sequence>
<dbReference type="Proteomes" id="UP000827872">
    <property type="component" value="Linkage Group LG05"/>
</dbReference>
<dbReference type="EMBL" id="CM037618">
    <property type="protein sequence ID" value="KAH7999286.1"/>
    <property type="molecule type" value="Genomic_DNA"/>
</dbReference>